<dbReference type="GO" id="GO:0022857">
    <property type="term" value="F:transmembrane transporter activity"/>
    <property type="evidence" value="ECO:0007669"/>
    <property type="project" value="InterPro"/>
</dbReference>
<feature type="transmembrane region" description="Helical" evidence="7">
    <location>
        <begin position="39"/>
        <end position="64"/>
    </location>
</feature>
<evidence type="ECO:0000313" key="8">
    <source>
        <dbReference type="EMBL" id="OMJ69910.1"/>
    </source>
</evidence>
<gene>
    <name evidence="8" type="ORF">SteCoe_32237</name>
</gene>
<feature type="transmembrane region" description="Helical" evidence="7">
    <location>
        <begin position="332"/>
        <end position="351"/>
    </location>
</feature>
<dbReference type="Proteomes" id="UP000187209">
    <property type="component" value="Unassembled WGS sequence"/>
</dbReference>
<dbReference type="Pfam" id="PF07690">
    <property type="entry name" value="MFS_1"/>
    <property type="match status" value="1"/>
</dbReference>
<protein>
    <recommendedName>
        <fullName evidence="10">Major facilitator superfamily (MFS) profile domain-containing protein</fullName>
    </recommendedName>
</protein>
<proteinExistence type="predicted"/>
<feature type="transmembrane region" description="Helical" evidence="7">
    <location>
        <begin position="238"/>
        <end position="259"/>
    </location>
</feature>
<feature type="transmembrane region" description="Helical" evidence="7">
    <location>
        <begin position="279"/>
        <end position="299"/>
    </location>
</feature>
<feature type="transmembrane region" description="Helical" evidence="7">
    <location>
        <begin position="403"/>
        <end position="422"/>
    </location>
</feature>
<dbReference type="InterPro" id="IPR011701">
    <property type="entry name" value="MFS"/>
</dbReference>
<dbReference type="SUPFAM" id="SSF103473">
    <property type="entry name" value="MFS general substrate transporter"/>
    <property type="match status" value="2"/>
</dbReference>
<keyword evidence="9" id="KW-1185">Reference proteome</keyword>
<dbReference type="EMBL" id="MPUH01001144">
    <property type="protein sequence ID" value="OMJ69910.1"/>
    <property type="molecule type" value="Genomic_DNA"/>
</dbReference>
<dbReference type="Gene3D" id="1.20.1250.20">
    <property type="entry name" value="MFS general substrate transporter like domains"/>
    <property type="match status" value="2"/>
</dbReference>
<keyword evidence="5 7" id="KW-1133">Transmembrane helix</keyword>
<dbReference type="InterPro" id="IPR036259">
    <property type="entry name" value="MFS_trans_sf"/>
</dbReference>
<evidence type="ECO:0000256" key="2">
    <source>
        <dbReference type="ARBA" id="ARBA00022448"/>
    </source>
</evidence>
<evidence type="ECO:0000313" key="9">
    <source>
        <dbReference type="Proteomes" id="UP000187209"/>
    </source>
</evidence>
<dbReference type="PANTHER" id="PTHR23517:SF3">
    <property type="entry name" value="INTEGRAL MEMBRANE TRANSPORT PROTEIN"/>
    <property type="match status" value="1"/>
</dbReference>
<feature type="transmembrane region" description="Helical" evidence="7">
    <location>
        <begin position="194"/>
        <end position="217"/>
    </location>
</feature>
<dbReference type="PANTHER" id="PTHR23517">
    <property type="entry name" value="RESISTANCE PROTEIN MDTM, PUTATIVE-RELATED-RELATED"/>
    <property type="match status" value="1"/>
</dbReference>
<feature type="transmembrane region" description="Helical" evidence="7">
    <location>
        <begin position="166"/>
        <end position="188"/>
    </location>
</feature>
<dbReference type="OrthoDB" id="566532at2759"/>
<keyword evidence="2" id="KW-0813">Transport</keyword>
<evidence type="ECO:0000256" key="7">
    <source>
        <dbReference type="SAM" id="Phobius"/>
    </source>
</evidence>
<keyword evidence="3" id="KW-1003">Cell membrane</keyword>
<reference evidence="8 9" key="1">
    <citation type="submission" date="2016-11" db="EMBL/GenBank/DDBJ databases">
        <title>The macronuclear genome of Stentor coeruleus: a giant cell with tiny introns.</title>
        <authorList>
            <person name="Slabodnick M."/>
            <person name="Ruby J.G."/>
            <person name="Reiff S.B."/>
            <person name="Swart E.C."/>
            <person name="Gosai S."/>
            <person name="Prabakaran S."/>
            <person name="Witkowska E."/>
            <person name="Larue G.E."/>
            <person name="Fisher S."/>
            <person name="Freeman R.M."/>
            <person name="Gunawardena J."/>
            <person name="Chu W."/>
            <person name="Stover N.A."/>
            <person name="Gregory B.D."/>
            <person name="Nowacki M."/>
            <person name="Derisi J."/>
            <person name="Roy S.W."/>
            <person name="Marshall W.F."/>
            <person name="Sood P."/>
        </authorList>
    </citation>
    <scope>NUCLEOTIDE SEQUENCE [LARGE SCALE GENOMIC DNA]</scope>
    <source>
        <strain evidence="8">WM001</strain>
    </source>
</reference>
<keyword evidence="6 7" id="KW-0472">Membrane</keyword>
<sequence length="443" mass="50028">MQTEEDPLKPENSSNENSLSEYEKFVNSLRFLRHSELSLHLMFLLNFLMSFQYYILVTLIPLYFTEAHDYSDLLSGVVFGCFGCVIGIFSILIPYLFQGSSLKIALSISSFLGISGFVLLCIDNVYISLGAIIGLEALSCSLTWPFIELGIKKYSQKQVRKISSSLFYICNYSAGIFAGIFIDVIWTSLEDSDYLFPVLFISGACSCLLSLIAVIFLRPIYSSEGPHIDNNFYESKSFWRYLGLIVFIVLLRSACFGHLDTTFPKYIIRVTNDDTAHFGVMLAVHSVTIIVGIFTFTILTYYYTSYSLIIIGGLIGTLSTSLLIFWNDYFSFVLMTIGISAGESLWVPRLLDYTYEVAPKNEEPFYLALSNFPFYFGMIITGVTSGLLLEEYCPEDGEQNCEMVWLIILASSLWIPIAIFLLKPILQEPKNHSHSLSLDSNLN</sequence>
<dbReference type="InterPro" id="IPR050171">
    <property type="entry name" value="MFS_Transporters"/>
</dbReference>
<accession>A0A1R2AZV7</accession>
<comment type="caution">
    <text evidence="8">The sequence shown here is derived from an EMBL/GenBank/DDBJ whole genome shotgun (WGS) entry which is preliminary data.</text>
</comment>
<dbReference type="GO" id="GO:0005886">
    <property type="term" value="C:plasma membrane"/>
    <property type="evidence" value="ECO:0007669"/>
    <property type="project" value="UniProtKB-SubCell"/>
</dbReference>
<comment type="subcellular location">
    <subcellularLocation>
        <location evidence="1">Cell membrane</location>
        <topology evidence="1">Multi-pass membrane protein</topology>
    </subcellularLocation>
</comment>
<evidence type="ECO:0000256" key="4">
    <source>
        <dbReference type="ARBA" id="ARBA00022692"/>
    </source>
</evidence>
<feature type="transmembrane region" description="Helical" evidence="7">
    <location>
        <begin position="76"/>
        <end position="97"/>
    </location>
</feature>
<feature type="transmembrane region" description="Helical" evidence="7">
    <location>
        <begin position="363"/>
        <end position="383"/>
    </location>
</feature>
<organism evidence="8 9">
    <name type="scientific">Stentor coeruleus</name>
    <dbReference type="NCBI Taxonomy" id="5963"/>
    <lineage>
        <taxon>Eukaryota</taxon>
        <taxon>Sar</taxon>
        <taxon>Alveolata</taxon>
        <taxon>Ciliophora</taxon>
        <taxon>Postciliodesmatophora</taxon>
        <taxon>Heterotrichea</taxon>
        <taxon>Heterotrichida</taxon>
        <taxon>Stentoridae</taxon>
        <taxon>Stentor</taxon>
    </lineage>
</organism>
<evidence type="ECO:0008006" key="10">
    <source>
        <dbReference type="Google" id="ProtNLM"/>
    </source>
</evidence>
<name>A0A1R2AZV7_9CILI</name>
<evidence type="ECO:0000256" key="1">
    <source>
        <dbReference type="ARBA" id="ARBA00004651"/>
    </source>
</evidence>
<dbReference type="AlphaFoldDB" id="A0A1R2AZV7"/>
<evidence type="ECO:0000256" key="5">
    <source>
        <dbReference type="ARBA" id="ARBA00022989"/>
    </source>
</evidence>
<feature type="transmembrane region" description="Helical" evidence="7">
    <location>
        <begin position="306"/>
        <end position="326"/>
    </location>
</feature>
<keyword evidence="4 7" id="KW-0812">Transmembrane</keyword>
<evidence type="ECO:0000256" key="6">
    <source>
        <dbReference type="ARBA" id="ARBA00023136"/>
    </source>
</evidence>
<evidence type="ECO:0000256" key="3">
    <source>
        <dbReference type="ARBA" id="ARBA00022475"/>
    </source>
</evidence>
<feature type="transmembrane region" description="Helical" evidence="7">
    <location>
        <begin position="104"/>
        <end position="120"/>
    </location>
</feature>
<feature type="transmembrane region" description="Helical" evidence="7">
    <location>
        <begin position="126"/>
        <end position="146"/>
    </location>
</feature>